<comment type="caution">
    <text evidence="1">The sequence shown here is derived from an EMBL/GenBank/DDBJ whole genome shotgun (WGS) entry which is preliminary data.</text>
</comment>
<proteinExistence type="predicted"/>
<gene>
    <name evidence="1" type="ORF">BEK98_23990</name>
</gene>
<dbReference type="CDD" id="cd06558">
    <property type="entry name" value="crotonase-like"/>
    <property type="match status" value="1"/>
</dbReference>
<dbReference type="PANTHER" id="PTHR11941">
    <property type="entry name" value="ENOYL-COA HYDRATASE-RELATED"/>
    <property type="match status" value="1"/>
</dbReference>
<evidence type="ECO:0000313" key="1">
    <source>
        <dbReference type="EMBL" id="OXY93272.1"/>
    </source>
</evidence>
<dbReference type="SMR" id="A0A233SCC3"/>
<keyword evidence="2" id="KW-1185">Reference proteome</keyword>
<dbReference type="PANTHER" id="PTHR11941:SF54">
    <property type="entry name" value="ENOYL-COA HYDRATASE, MITOCHONDRIAL"/>
    <property type="match status" value="1"/>
</dbReference>
<dbReference type="GO" id="GO:0003824">
    <property type="term" value="F:catalytic activity"/>
    <property type="evidence" value="ECO:0007669"/>
    <property type="project" value="UniProtKB-ARBA"/>
</dbReference>
<dbReference type="InterPro" id="IPR029045">
    <property type="entry name" value="ClpP/crotonase-like_dom_sf"/>
</dbReference>
<name>A0A233SCC3_STRDA</name>
<dbReference type="GO" id="GO:0006635">
    <property type="term" value="P:fatty acid beta-oxidation"/>
    <property type="evidence" value="ECO:0007669"/>
    <property type="project" value="TreeGrafter"/>
</dbReference>
<accession>A0A233SCC3</accession>
<reference evidence="1 2" key="1">
    <citation type="submission" date="2016-07" db="EMBL/GenBank/DDBJ databases">
        <title>Draft genome of Streptomyces diastatochromogenes.</title>
        <authorList>
            <person name="Podduturi R."/>
            <person name="Lukassen M.B."/>
            <person name="Clausen N."/>
            <person name="Nielsen J.L."/>
            <person name="Jorgensen N.O."/>
        </authorList>
    </citation>
    <scope>NUCLEOTIDE SEQUENCE [LARGE SCALE GENOMIC DNA]</scope>
    <source>
        <strain evidence="1 2">DSM 40608</strain>
    </source>
</reference>
<dbReference type="OrthoDB" id="9777711at2"/>
<evidence type="ECO:0008006" key="3">
    <source>
        <dbReference type="Google" id="ProtNLM"/>
    </source>
</evidence>
<dbReference type="AlphaFoldDB" id="A0A233SCC3"/>
<protein>
    <recommendedName>
        <fullName evidence="3">Enoyl-CoA hydratase</fullName>
    </recommendedName>
</protein>
<evidence type="ECO:0000313" key="2">
    <source>
        <dbReference type="Proteomes" id="UP000215483"/>
    </source>
</evidence>
<organism evidence="1 2">
    <name type="scientific">Streptomyces diastatochromogenes</name>
    <dbReference type="NCBI Taxonomy" id="42236"/>
    <lineage>
        <taxon>Bacteria</taxon>
        <taxon>Bacillati</taxon>
        <taxon>Actinomycetota</taxon>
        <taxon>Actinomycetes</taxon>
        <taxon>Kitasatosporales</taxon>
        <taxon>Streptomycetaceae</taxon>
        <taxon>Streptomyces</taxon>
    </lineage>
</organism>
<dbReference type="Proteomes" id="UP000215483">
    <property type="component" value="Unassembled WGS sequence"/>
</dbReference>
<dbReference type="Gene3D" id="1.20.5.1610">
    <property type="match status" value="1"/>
</dbReference>
<dbReference type="Pfam" id="PF00378">
    <property type="entry name" value="ECH_1"/>
    <property type="match status" value="1"/>
</dbReference>
<dbReference type="Gene3D" id="3.90.226.10">
    <property type="entry name" value="2-enoyl-CoA Hydratase, Chain A, domain 1"/>
    <property type="match status" value="1"/>
</dbReference>
<dbReference type="EMBL" id="MCGQ01000020">
    <property type="protein sequence ID" value="OXY93272.1"/>
    <property type="molecule type" value="Genomic_DNA"/>
</dbReference>
<dbReference type="SUPFAM" id="SSF52096">
    <property type="entry name" value="ClpP/crotonase"/>
    <property type="match status" value="1"/>
</dbReference>
<dbReference type="InterPro" id="IPR001753">
    <property type="entry name" value="Enoyl-CoA_hydra/iso"/>
</dbReference>
<dbReference type="RefSeq" id="WP_094218804.1">
    <property type="nucleotide sequence ID" value="NZ_MCGQ01000020.1"/>
</dbReference>
<sequence length="254" mass="27902">MSDAETFRCERHGPVAVVVFTGPHHANALSRRRMRELRGLLLRLEADPTVRAVVLRADEEYSFSVGGDFHEMRHFVGGAETDAWSDDIADLCVTALEVTKPVVAALDGHVMGVGVLLALACDYRVGSESCSLRMPHFELGIVGVCAGYVLERSLGRSLMQEMLVSGEPWSSEDALSDGLLQRVVPDIDLAATALKLAERFAAYDATAFRVTKHHLNRSYALGLRDAQRTARTSHRAAFATGLPQRRMRRILGDD</sequence>